<dbReference type="EMBL" id="QXJM01000039">
    <property type="protein sequence ID" value="RIE01863.1"/>
    <property type="molecule type" value="Genomic_DNA"/>
</dbReference>
<dbReference type="InterPro" id="IPR000551">
    <property type="entry name" value="MerR-type_HTH_dom"/>
</dbReference>
<keyword evidence="5" id="KW-1185">Reference proteome</keyword>
<keyword evidence="1" id="KW-0238">DNA-binding</keyword>
<dbReference type="EMBL" id="QXJM01000022">
    <property type="protein sequence ID" value="RIE04912.1"/>
    <property type="molecule type" value="Genomic_DNA"/>
</dbReference>
<gene>
    <name evidence="4" type="ORF">D3H35_03540</name>
    <name evidence="3" type="ORF">D3H35_13840</name>
</gene>
<dbReference type="InterPro" id="IPR047057">
    <property type="entry name" value="MerR_fam"/>
</dbReference>
<dbReference type="OrthoDB" id="465705at2"/>
<dbReference type="PANTHER" id="PTHR30204:SF97">
    <property type="entry name" value="MERR FAMILY REGULATORY PROTEIN"/>
    <property type="match status" value="1"/>
</dbReference>
<dbReference type="SUPFAM" id="SSF46955">
    <property type="entry name" value="Putative DNA-binding domain"/>
    <property type="match status" value="1"/>
</dbReference>
<accession>A0A398CQX2</accession>
<dbReference type="Gene3D" id="1.10.1660.10">
    <property type="match status" value="1"/>
</dbReference>
<reference evidence="4 5" key="1">
    <citation type="submission" date="2018-09" db="EMBL/GenBank/DDBJ databases">
        <title>Cohnella cavernae sp. nov., isolated from a karst cave.</title>
        <authorList>
            <person name="Zhu H."/>
        </authorList>
    </citation>
    <scope>NUCLEOTIDE SEQUENCE [LARGE SCALE GENOMIC DNA]</scope>
    <source>
        <strain evidence="4 5">K2E09-144</strain>
    </source>
</reference>
<dbReference type="Gene3D" id="3.40.50.150">
    <property type="entry name" value="Vaccinia Virus protein VP39"/>
    <property type="match status" value="1"/>
</dbReference>
<dbReference type="AlphaFoldDB" id="A0A398CQX2"/>
<comment type="caution">
    <text evidence="4">The sequence shown here is derived from an EMBL/GenBank/DDBJ whole genome shotgun (WGS) entry which is preliminary data.</text>
</comment>
<feature type="domain" description="HTH merR-type" evidence="2">
    <location>
        <begin position="1"/>
        <end position="69"/>
    </location>
</feature>
<dbReference type="PROSITE" id="PS50937">
    <property type="entry name" value="HTH_MERR_2"/>
    <property type="match status" value="1"/>
</dbReference>
<evidence type="ECO:0000313" key="5">
    <source>
        <dbReference type="Proteomes" id="UP000266340"/>
    </source>
</evidence>
<proteinExistence type="predicted"/>
<dbReference type="SUPFAM" id="SSF53335">
    <property type="entry name" value="S-adenosyl-L-methionine-dependent methyltransferases"/>
    <property type="match status" value="1"/>
</dbReference>
<sequence length="343" mass="39497">MRIKEVANMLNLSPRAIRFYEEQGLLAPSKDKTNRYRTFTEQELERLRTIISLREAGMPLEHIKQWLDGSSDETEARDELLRFLEMRRSAIVADWIEMKQVIETTDRMLLLLKDRDKEIPYADLFQLADDSRQLREQRKNWLDRWNYDLLADHHDERVRASSGTFADYEEALELVAEWLSPIPGETGLDLGVGTGNLASKLLDRGARMCGVDQSAKMLEQCAAKLPELETKLGNMLAVPYTNGQFDFIASSFAFRHLSAEQQPLALEEMRRVLKPHGRISIADLFSLSDADSDLDDSDPMSGYPKLPTVIRWLEAHGYMTRARRINDMLHLVCAVPIRPQNRY</sequence>
<dbReference type="GO" id="GO:0003700">
    <property type="term" value="F:DNA-binding transcription factor activity"/>
    <property type="evidence" value="ECO:0007669"/>
    <property type="project" value="InterPro"/>
</dbReference>
<dbReference type="InterPro" id="IPR029063">
    <property type="entry name" value="SAM-dependent_MTases_sf"/>
</dbReference>
<dbReference type="SMART" id="SM00422">
    <property type="entry name" value="HTH_MERR"/>
    <property type="match status" value="1"/>
</dbReference>
<dbReference type="GO" id="GO:0003677">
    <property type="term" value="F:DNA binding"/>
    <property type="evidence" value="ECO:0007669"/>
    <property type="project" value="UniProtKB-KW"/>
</dbReference>
<dbReference type="RefSeq" id="WP_119147787.1">
    <property type="nucleotide sequence ID" value="NZ_JBHSOV010000020.1"/>
</dbReference>
<dbReference type="Pfam" id="PF13411">
    <property type="entry name" value="MerR_1"/>
    <property type="match status" value="1"/>
</dbReference>
<evidence type="ECO:0000256" key="1">
    <source>
        <dbReference type="ARBA" id="ARBA00023125"/>
    </source>
</evidence>
<name>A0A398CQX2_9BACL</name>
<dbReference type="CDD" id="cd02440">
    <property type="entry name" value="AdoMet_MTases"/>
    <property type="match status" value="1"/>
</dbReference>
<evidence type="ECO:0000259" key="2">
    <source>
        <dbReference type="PROSITE" id="PS50937"/>
    </source>
</evidence>
<dbReference type="InterPro" id="IPR009061">
    <property type="entry name" value="DNA-bd_dom_put_sf"/>
</dbReference>
<dbReference type="CDD" id="cd01106">
    <property type="entry name" value="HTH_TipAL-Mta"/>
    <property type="match status" value="1"/>
</dbReference>
<dbReference type="Pfam" id="PF13649">
    <property type="entry name" value="Methyltransf_25"/>
    <property type="match status" value="1"/>
</dbReference>
<protein>
    <submittedName>
        <fullName evidence="4">MerR family transcriptional regulator</fullName>
    </submittedName>
</protein>
<dbReference type="InterPro" id="IPR041698">
    <property type="entry name" value="Methyltransf_25"/>
</dbReference>
<evidence type="ECO:0000313" key="4">
    <source>
        <dbReference type="EMBL" id="RIE04912.1"/>
    </source>
</evidence>
<dbReference type="PANTHER" id="PTHR30204">
    <property type="entry name" value="REDOX-CYCLING DRUG-SENSING TRANSCRIPTIONAL ACTIVATOR SOXR"/>
    <property type="match status" value="1"/>
</dbReference>
<organism evidence="4 5">
    <name type="scientific">Cohnella faecalis</name>
    <dbReference type="NCBI Taxonomy" id="2315694"/>
    <lineage>
        <taxon>Bacteria</taxon>
        <taxon>Bacillati</taxon>
        <taxon>Bacillota</taxon>
        <taxon>Bacilli</taxon>
        <taxon>Bacillales</taxon>
        <taxon>Paenibacillaceae</taxon>
        <taxon>Cohnella</taxon>
    </lineage>
</organism>
<evidence type="ECO:0000313" key="3">
    <source>
        <dbReference type="EMBL" id="RIE01863.1"/>
    </source>
</evidence>
<dbReference type="Proteomes" id="UP000266340">
    <property type="component" value="Unassembled WGS sequence"/>
</dbReference>